<dbReference type="Proteomes" id="UP000324705">
    <property type="component" value="Chromosome 1B"/>
</dbReference>
<evidence type="ECO:0000313" key="2">
    <source>
        <dbReference type="EMBL" id="VAH22490.1"/>
    </source>
</evidence>
<feature type="domain" description="FAR1" evidence="1">
    <location>
        <begin position="4"/>
        <end position="52"/>
    </location>
</feature>
<gene>
    <name evidence="2" type="ORF">TRITD_1Bv1G206040</name>
</gene>
<evidence type="ECO:0000259" key="1">
    <source>
        <dbReference type="Pfam" id="PF03101"/>
    </source>
</evidence>
<dbReference type="PANTHER" id="PTHR47482:SF5">
    <property type="entry name" value="FAR1 DOMAIN-CONTAINING PROTEIN"/>
    <property type="match status" value="1"/>
</dbReference>
<accession>A0A9R0VDY9</accession>
<sequence length="108" mass="12485">MQELVCGCAGVPTKENSRSTRCGCDAKIRLLRSADNGWYISEHHSEHNHPLSITCGQKLHWKSHRYIDIHSRDLVKQLRENNVSLSKYTVLLEATSVRWKMYPSPKDH</sequence>
<dbReference type="Pfam" id="PF03101">
    <property type="entry name" value="FAR1"/>
    <property type="match status" value="1"/>
</dbReference>
<organism evidence="2 3">
    <name type="scientific">Triticum turgidum subsp. durum</name>
    <name type="common">Durum wheat</name>
    <name type="synonym">Triticum durum</name>
    <dbReference type="NCBI Taxonomy" id="4567"/>
    <lineage>
        <taxon>Eukaryota</taxon>
        <taxon>Viridiplantae</taxon>
        <taxon>Streptophyta</taxon>
        <taxon>Embryophyta</taxon>
        <taxon>Tracheophyta</taxon>
        <taxon>Spermatophyta</taxon>
        <taxon>Magnoliopsida</taxon>
        <taxon>Liliopsida</taxon>
        <taxon>Poales</taxon>
        <taxon>Poaceae</taxon>
        <taxon>BOP clade</taxon>
        <taxon>Pooideae</taxon>
        <taxon>Triticodae</taxon>
        <taxon>Triticeae</taxon>
        <taxon>Triticinae</taxon>
        <taxon>Triticum</taxon>
    </lineage>
</organism>
<name>A0A9R0VDY9_TRITD</name>
<evidence type="ECO:0000313" key="3">
    <source>
        <dbReference type="Proteomes" id="UP000324705"/>
    </source>
</evidence>
<dbReference type="AlphaFoldDB" id="A0A9R0VDY9"/>
<dbReference type="InterPro" id="IPR004330">
    <property type="entry name" value="FAR1_DNA_bnd_dom"/>
</dbReference>
<reference evidence="2 3" key="1">
    <citation type="submission" date="2017-09" db="EMBL/GenBank/DDBJ databases">
        <authorList>
            <consortium name="International Durum Wheat Genome Sequencing Consortium (IDWGSC)"/>
            <person name="Milanesi L."/>
        </authorList>
    </citation>
    <scope>NUCLEOTIDE SEQUENCE [LARGE SCALE GENOMIC DNA]</scope>
    <source>
        <strain evidence="3">cv. Svevo</strain>
    </source>
</reference>
<protein>
    <recommendedName>
        <fullName evidence="1">FAR1 domain-containing protein</fullName>
    </recommendedName>
</protein>
<dbReference type="PANTHER" id="PTHR47482">
    <property type="entry name" value="OS11G0632001 PROTEIN"/>
    <property type="match status" value="1"/>
</dbReference>
<proteinExistence type="predicted"/>
<dbReference type="Gramene" id="TRITD1Bv1G206040.1">
    <property type="protein sequence ID" value="TRITD1Bv1G206040.1"/>
    <property type="gene ID" value="TRITD1Bv1G206040"/>
</dbReference>
<dbReference type="EMBL" id="LT934112">
    <property type="protein sequence ID" value="VAH22490.1"/>
    <property type="molecule type" value="Genomic_DNA"/>
</dbReference>
<keyword evidence="3" id="KW-1185">Reference proteome</keyword>